<dbReference type="Gene3D" id="3.10.620.30">
    <property type="match status" value="1"/>
</dbReference>
<evidence type="ECO:0000259" key="1">
    <source>
        <dbReference type="Pfam" id="PF01841"/>
    </source>
</evidence>
<dbReference type="Proteomes" id="UP000053462">
    <property type="component" value="Unassembled WGS sequence"/>
</dbReference>
<dbReference type="InterPro" id="IPR002931">
    <property type="entry name" value="Transglutaminase-like"/>
</dbReference>
<accession>A0A117ITX9</accession>
<dbReference type="InterPro" id="IPR038765">
    <property type="entry name" value="Papain-like_cys_pep_sf"/>
</dbReference>
<evidence type="ECO:0000313" key="2">
    <source>
        <dbReference type="EMBL" id="KUH34704.1"/>
    </source>
</evidence>
<sequence>MKMRKAILVPLLILIVVVSGCLFKPPAEVRFSVDRTVVTPDGTLHVIVFVNNTGKVGLTGATLVLGDDSFQILQEPKFPDVLPVGHSAQLVWILKAPAIPGYYNLKLSLELTDELKRTWTGFYGQFRVFVSRGAAPSDEIGLGISGPETLHGGETSTITVTIKNKLEAPIDLLDIRLDLLDGMKVMSADALPEGINENGKITLRYTVKAPYAYRKGYISAMLRYRIGGSEKSVIESVPLEVTWTPWNADSGTLRDAYELKYHWITDGYLVDGYWSERYNSTPSFNRAELRNLALRIIGNASSEPAAARAIYDWMMRTYSFGDTTSTLEPEKILLQDRLSYAEGQILITAMLRSIDIPARVITLYNGTDCTQRPVTEFYTADGWYVVDIEHGFIGSLEEYLASPYFPRLYQIITENGYRMVAQSPTELSGHEHVDVTGDFIANLEDRLISVVSGRLKPELRSKLMMLVNNLNENERLYALFILSSAPSDDELNRVVEKYSVGKMEQSIKAMYEFYRDMEWSDDFTRYWKIFAGDVG</sequence>
<organism evidence="2 3">
    <name type="scientific">Thermococcus celericrescens</name>
    <dbReference type="NCBI Taxonomy" id="227598"/>
    <lineage>
        <taxon>Archaea</taxon>
        <taxon>Methanobacteriati</taxon>
        <taxon>Methanobacteriota</taxon>
        <taxon>Thermococci</taxon>
        <taxon>Thermococcales</taxon>
        <taxon>Thermococcaceae</taxon>
        <taxon>Thermococcus</taxon>
    </lineage>
</organism>
<dbReference type="PROSITE" id="PS51257">
    <property type="entry name" value="PROKAR_LIPOPROTEIN"/>
    <property type="match status" value="1"/>
</dbReference>
<keyword evidence="3" id="KW-1185">Reference proteome</keyword>
<dbReference type="Pfam" id="PF01841">
    <property type="entry name" value="Transglut_core"/>
    <property type="match status" value="1"/>
</dbReference>
<dbReference type="STRING" id="227598.APY94_00535"/>
<gene>
    <name evidence="2" type="ORF">APY94_00535</name>
</gene>
<dbReference type="EMBL" id="LLYW01000002">
    <property type="protein sequence ID" value="KUH34704.1"/>
    <property type="molecule type" value="Genomic_DNA"/>
</dbReference>
<proteinExistence type="predicted"/>
<feature type="domain" description="Transglutaminase-like" evidence="1">
    <location>
        <begin position="291"/>
        <end position="387"/>
    </location>
</feature>
<protein>
    <recommendedName>
        <fullName evidence="1">Transglutaminase-like domain-containing protein</fullName>
    </recommendedName>
</protein>
<evidence type="ECO:0000313" key="3">
    <source>
        <dbReference type="Proteomes" id="UP000053462"/>
    </source>
</evidence>
<dbReference type="OrthoDB" id="85899at2157"/>
<reference evidence="2 3" key="1">
    <citation type="submission" date="2015-10" db="EMBL/GenBank/DDBJ databases">
        <title>Draft genome sequence of Thermococcus celericrescens strain DSM 17994.</title>
        <authorList>
            <person name="Hong S.-J."/>
            <person name="Park C.-E."/>
            <person name="Shin J.-H."/>
        </authorList>
    </citation>
    <scope>NUCLEOTIDE SEQUENCE [LARGE SCALE GENOMIC DNA]</scope>
    <source>
        <strain evidence="2 3">DSM 17994</strain>
    </source>
</reference>
<name>A0A117ITX9_9EURY</name>
<dbReference type="RefSeq" id="WP_058937790.1">
    <property type="nucleotide sequence ID" value="NZ_LLYW01000002.1"/>
</dbReference>
<dbReference type="AlphaFoldDB" id="A0A117ITX9"/>
<comment type="caution">
    <text evidence="2">The sequence shown here is derived from an EMBL/GenBank/DDBJ whole genome shotgun (WGS) entry which is preliminary data.</text>
</comment>
<dbReference type="SUPFAM" id="SSF54001">
    <property type="entry name" value="Cysteine proteinases"/>
    <property type="match status" value="1"/>
</dbReference>